<organism evidence="3 4">
    <name type="scientific">Paracidovorax wautersii</name>
    <dbReference type="NCBI Taxonomy" id="1177982"/>
    <lineage>
        <taxon>Bacteria</taxon>
        <taxon>Pseudomonadati</taxon>
        <taxon>Pseudomonadota</taxon>
        <taxon>Betaproteobacteria</taxon>
        <taxon>Burkholderiales</taxon>
        <taxon>Comamonadaceae</taxon>
        <taxon>Paracidovorax</taxon>
    </lineage>
</organism>
<dbReference type="InterPro" id="IPR049450">
    <property type="entry name" value="ACOT8-like_C"/>
</dbReference>
<name>A0A7V8FR85_9BURK</name>
<dbReference type="EMBL" id="WNDQ01000007">
    <property type="protein sequence ID" value="KAF1023064.1"/>
    <property type="molecule type" value="Genomic_DNA"/>
</dbReference>
<evidence type="ECO:0000259" key="2">
    <source>
        <dbReference type="Pfam" id="PF20789"/>
    </source>
</evidence>
<comment type="caution">
    <text evidence="3">The sequence shown here is derived from an EMBL/GenBank/DDBJ whole genome shotgun (WGS) entry which is preliminary data.</text>
</comment>
<accession>A0A7V8FR85</accession>
<dbReference type="InterPro" id="IPR042171">
    <property type="entry name" value="Acyl-CoA_hotdog"/>
</dbReference>
<dbReference type="AlphaFoldDB" id="A0A7V8FR85"/>
<dbReference type="Pfam" id="PF20789">
    <property type="entry name" value="4HBT_3C"/>
    <property type="match status" value="1"/>
</dbReference>
<reference evidence="4" key="1">
    <citation type="journal article" date="2020" name="MBio">
        <title>Horizontal gene transfer to a defensive symbiont with a reduced genome amongst a multipartite beetle microbiome.</title>
        <authorList>
            <person name="Waterworth S.C."/>
            <person name="Florez L.V."/>
            <person name="Rees E.R."/>
            <person name="Hertweck C."/>
            <person name="Kaltenpoth M."/>
            <person name="Kwan J.C."/>
        </authorList>
    </citation>
    <scope>NUCLEOTIDE SEQUENCE [LARGE SCALE GENOMIC DNA]</scope>
</reference>
<feature type="domain" description="Acyl-CoA thioesterase-like N-terminal HotDog" evidence="1">
    <location>
        <begin position="35"/>
        <end position="119"/>
    </location>
</feature>
<dbReference type="Gene3D" id="2.40.160.210">
    <property type="entry name" value="Acyl-CoA thioesterase, double hotdog domain"/>
    <property type="match status" value="1"/>
</dbReference>
<proteinExistence type="predicted"/>
<evidence type="ECO:0008006" key="5">
    <source>
        <dbReference type="Google" id="ProtNLM"/>
    </source>
</evidence>
<gene>
    <name evidence="3" type="ORF">GAK30_00754</name>
</gene>
<dbReference type="SUPFAM" id="SSF54637">
    <property type="entry name" value="Thioesterase/thiol ester dehydrase-isomerase"/>
    <property type="match status" value="2"/>
</dbReference>
<feature type="domain" description="Acyl-CoA thioesterase-like C-terminal" evidence="2">
    <location>
        <begin position="142"/>
        <end position="278"/>
    </location>
</feature>
<evidence type="ECO:0000313" key="4">
    <source>
        <dbReference type="Proteomes" id="UP000461670"/>
    </source>
</evidence>
<evidence type="ECO:0000259" key="1">
    <source>
        <dbReference type="Pfam" id="PF13622"/>
    </source>
</evidence>
<dbReference type="InterPro" id="IPR029069">
    <property type="entry name" value="HotDog_dom_sf"/>
</dbReference>
<sequence length="281" mass="30918">MSPSEKPEGHPFDRALRLQPAADGGNRFDGQVSQDYWNMVGPFGGMTAATALQAVLDHPDRLGLPVTLTVNFVAPLAAGAYTIEAVPVRTNRSTQHWTITITQTDTQGQAGVVLTGTAMTALRRDTWSDAEMAAPDVPRPGDLPRFIPRQALGWFSLYDMRAIAGNVPAQWDDQLRESLTQLWVRDHPARALDFQGLTAMADIFFPRVWLRRATQTPVGTVSLTVYYHADEAMLARAGTGHLLGQARGQGYFKGFHDQTAQLWSEQGELLATTHQAVYFKA</sequence>
<dbReference type="Pfam" id="PF13622">
    <property type="entry name" value="4HBT_3"/>
    <property type="match status" value="1"/>
</dbReference>
<protein>
    <recommendedName>
        <fullName evidence="5">Acyl-CoA thioesterase</fullName>
    </recommendedName>
</protein>
<dbReference type="InterPro" id="IPR049449">
    <property type="entry name" value="TesB_ACOT8-like_N"/>
</dbReference>
<dbReference type="Proteomes" id="UP000461670">
    <property type="component" value="Unassembled WGS sequence"/>
</dbReference>
<evidence type="ECO:0000313" key="3">
    <source>
        <dbReference type="EMBL" id="KAF1023064.1"/>
    </source>
</evidence>